<reference evidence="4 5" key="1">
    <citation type="submission" date="2017-08" db="EMBL/GenBank/DDBJ databases">
        <authorList>
            <person name="de Groot N.N."/>
        </authorList>
    </citation>
    <scope>NUCLEOTIDE SEQUENCE [LARGE SCALE GENOMIC DNA]</scope>
    <source>
        <strain evidence="4 5">JA575</strain>
    </source>
</reference>
<evidence type="ECO:0000313" key="3">
    <source>
        <dbReference type="EMBL" id="RED25840.1"/>
    </source>
</evidence>
<feature type="compositionally biased region" description="Basic and acidic residues" evidence="1">
    <location>
        <begin position="43"/>
        <end position="58"/>
    </location>
</feature>
<dbReference type="AlphaFoldDB" id="A0A336JXP1"/>
<evidence type="ECO:0000259" key="2">
    <source>
        <dbReference type="SMART" id="SM00966"/>
    </source>
</evidence>
<dbReference type="SMART" id="SM00966">
    <property type="entry name" value="SpoVT_AbrB"/>
    <property type="match status" value="1"/>
</dbReference>
<dbReference type="EMBL" id="UFQQ01000029">
    <property type="protein sequence ID" value="SSW93059.1"/>
    <property type="molecule type" value="Genomic_DNA"/>
</dbReference>
<feature type="region of interest" description="Disordered" evidence="1">
    <location>
        <begin position="43"/>
        <end position="63"/>
    </location>
</feature>
<gene>
    <name evidence="3" type="ORF">BJ125_12925</name>
    <name evidence="4" type="ORF">SAMN05892882_12925</name>
</gene>
<dbReference type="InterPro" id="IPR037914">
    <property type="entry name" value="SpoVT-AbrB_sf"/>
</dbReference>
<evidence type="ECO:0000256" key="1">
    <source>
        <dbReference type="SAM" id="MobiDB-lite"/>
    </source>
</evidence>
<dbReference type="Proteomes" id="UP000256343">
    <property type="component" value="Unassembled WGS sequence"/>
</dbReference>
<dbReference type="GO" id="GO:0003677">
    <property type="term" value="F:DNA binding"/>
    <property type="evidence" value="ECO:0007669"/>
    <property type="project" value="InterPro"/>
</dbReference>
<dbReference type="Gene3D" id="2.10.260.10">
    <property type="match status" value="1"/>
</dbReference>
<name>A0A336JXP1_9BRAD</name>
<dbReference type="RefSeq" id="WP_147270265.1">
    <property type="nucleotide sequence ID" value="NZ_QRDT01000029.1"/>
</dbReference>
<evidence type="ECO:0000313" key="6">
    <source>
        <dbReference type="Proteomes" id="UP000256343"/>
    </source>
</evidence>
<reference evidence="3 6" key="2">
    <citation type="submission" date="2018-07" db="EMBL/GenBank/DDBJ databases">
        <title>Genomic Encyclopedia of Archaeal and Bacterial Type Strains, Phase II (KMG-II): from individual species to whole genera.</title>
        <authorList>
            <person name="Goeker M."/>
        </authorList>
    </citation>
    <scope>NUCLEOTIDE SEQUENCE [LARGE SCALE GENOMIC DNA]</scope>
    <source>
        <strain evidence="3 6">JA575</strain>
    </source>
</reference>
<dbReference type="InterPro" id="IPR007159">
    <property type="entry name" value="SpoVT-AbrB_dom"/>
</dbReference>
<accession>A0A336JXP1</accession>
<organism evidence="4 5">
    <name type="scientific">Rhodopseudomonas pentothenatexigens</name>
    <dbReference type="NCBI Taxonomy" id="999699"/>
    <lineage>
        <taxon>Bacteria</taxon>
        <taxon>Pseudomonadati</taxon>
        <taxon>Pseudomonadota</taxon>
        <taxon>Alphaproteobacteria</taxon>
        <taxon>Hyphomicrobiales</taxon>
        <taxon>Nitrobacteraceae</taxon>
        <taxon>Rhodopseudomonas</taxon>
    </lineage>
</organism>
<sequence>MASRITGEGQVTIPQDILETLGVGPGGEVDFKRAANGRVVVEKAHPSRPENNWDKARGSADAGLSSDELLKLLRSDD</sequence>
<proteinExistence type="predicted"/>
<dbReference type="OrthoDB" id="9809003at2"/>
<dbReference type="Pfam" id="PF04014">
    <property type="entry name" value="MazE_antitoxin"/>
    <property type="match status" value="1"/>
</dbReference>
<keyword evidence="6" id="KW-1185">Reference proteome</keyword>
<dbReference type="Proteomes" id="UP000252631">
    <property type="component" value="Unassembled WGS sequence"/>
</dbReference>
<evidence type="ECO:0000313" key="5">
    <source>
        <dbReference type="Proteomes" id="UP000252631"/>
    </source>
</evidence>
<feature type="domain" description="SpoVT-AbrB" evidence="2">
    <location>
        <begin position="3"/>
        <end position="49"/>
    </location>
</feature>
<dbReference type="SUPFAM" id="SSF89447">
    <property type="entry name" value="AbrB/MazE/MraZ-like"/>
    <property type="match status" value="1"/>
</dbReference>
<evidence type="ECO:0000313" key="4">
    <source>
        <dbReference type="EMBL" id="SSW93059.1"/>
    </source>
</evidence>
<dbReference type="EMBL" id="QRDT01000029">
    <property type="protein sequence ID" value="RED25840.1"/>
    <property type="molecule type" value="Genomic_DNA"/>
</dbReference>
<protein>
    <submittedName>
        <fullName evidence="4">AbrB family transcriptional regulator</fullName>
    </submittedName>
</protein>